<dbReference type="PANTHER" id="PTHR47506:SF7">
    <property type="entry name" value="TRANSCRIPTIONAL REGULATORY PROTEIN"/>
    <property type="match status" value="1"/>
</dbReference>
<evidence type="ECO:0000256" key="1">
    <source>
        <dbReference type="ARBA" id="ARBA00023015"/>
    </source>
</evidence>
<dbReference type="PRINTS" id="PR00455">
    <property type="entry name" value="HTHTETR"/>
</dbReference>
<feature type="domain" description="HTH tetR-type" evidence="5">
    <location>
        <begin position="5"/>
        <end position="65"/>
    </location>
</feature>
<dbReference type="SUPFAM" id="SSF48498">
    <property type="entry name" value="Tetracyclin repressor-like, C-terminal domain"/>
    <property type="match status" value="1"/>
</dbReference>
<evidence type="ECO:0000256" key="3">
    <source>
        <dbReference type="ARBA" id="ARBA00023163"/>
    </source>
</evidence>
<dbReference type="PROSITE" id="PS01081">
    <property type="entry name" value="HTH_TETR_1"/>
    <property type="match status" value="1"/>
</dbReference>
<dbReference type="Pfam" id="PF21993">
    <property type="entry name" value="TetR_C_13_2"/>
    <property type="match status" value="1"/>
</dbReference>
<dbReference type="InterPro" id="IPR023772">
    <property type="entry name" value="DNA-bd_HTH_TetR-type_CS"/>
</dbReference>
<dbReference type="STRING" id="1079859.SAMN04515674_11938"/>
<evidence type="ECO:0000313" key="6">
    <source>
        <dbReference type="EMBL" id="SFQ44277.1"/>
    </source>
</evidence>
<dbReference type="OrthoDB" id="6430772at2"/>
<evidence type="ECO:0000313" key="7">
    <source>
        <dbReference type="Proteomes" id="UP000199306"/>
    </source>
</evidence>
<dbReference type="Pfam" id="PF00440">
    <property type="entry name" value="TetR_N"/>
    <property type="match status" value="1"/>
</dbReference>
<evidence type="ECO:0000256" key="4">
    <source>
        <dbReference type="PROSITE-ProRule" id="PRU00335"/>
    </source>
</evidence>
<dbReference type="Proteomes" id="UP000199306">
    <property type="component" value="Unassembled WGS sequence"/>
</dbReference>
<dbReference type="GO" id="GO:0003677">
    <property type="term" value="F:DNA binding"/>
    <property type="evidence" value="ECO:0007669"/>
    <property type="project" value="UniProtKB-UniRule"/>
</dbReference>
<gene>
    <name evidence="6" type="ORF">SAMN04515674_11938</name>
</gene>
<evidence type="ECO:0000256" key="2">
    <source>
        <dbReference type="ARBA" id="ARBA00023125"/>
    </source>
</evidence>
<dbReference type="InterPro" id="IPR054156">
    <property type="entry name" value="YxaF_TetR_C"/>
</dbReference>
<feature type="DNA-binding region" description="H-T-H motif" evidence="4">
    <location>
        <begin position="28"/>
        <end position="47"/>
    </location>
</feature>
<proteinExistence type="predicted"/>
<keyword evidence="7" id="KW-1185">Reference proteome</keyword>
<dbReference type="SUPFAM" id="SSF46689">
    <property type="entry name" value="Homeodomain-like"/>
    <property type="match status" value="1"/>
</dbReference>
<keyword evidence="2 4" id="KW-0238">DNA-binding</keyword>
<dbReference type="InterPro" id="IPR001647">
    <property type="entry name" value="HTH_TetR"/>
</dbReference>
<keyword evidence="3" id="KW-0804">Transcription</keyword>
<accession>A0A1I5YK72</accession>
<dbReference type="PROSITE" id="PS50977">
    <property type="entry name" value="HTH_TETR_2"/>
    <property type="match status" value="1"/>
</dbReference>
<organism evidence="6 7">
    <name type="scientific">Pseudarcicella hirudinis</name>
    <dbReference type="NCBI Taxonomy" id="1079859"/>
    <lineage>
        <taxon>Bacteria</taxon>
        <taxon>Pseudomonadati</taxon>
        <taxon>Bacteroidota</taxon>
        <taxon>Cytophagia</taxon>
        <taxon>Cytophagales</taxon>
        <taxon>Flectobacillaceae</taxon>
        <taxon>Pseudarcicella</taxon>
    </lineage>
</organism>
<dbReference type="InterPro" id="IPR009057">
    <property type="entry name" value="Homeodomain-like_sf"/>
</dbReference>
<evidence type="ECO:0000259" key="5">
    <source>
        <dbReference type="PROSITE" id="PS50977"/>
    </source>
</evidence>
<reference evidence="6 7" key="1">
    <citation type="submission" date="2016-10" db="EMBL/GenBank/DDBJ databases">
        <authorList>
            <person name="de Groot N.N."/>
        </authorList>
    </citation>
    <scope>NUCLEOTIDE SEQUENCE [LARGE SCALE GENOMIC DNA]</scope>
    <source>
        <strain evidence="7">E92,LMG 26720,CCM 7988</strain>
    </source>
</reference>
<dbReference type="InterPro" id="IPR036271">
    <property type="entry name" value="Tet_transcr_reg_TetR-rel_C_sf"/>
</dbReference>
<name>A0A1I5YK72_9BACT</name>
<dbReference type="AlphaFoldDB" id="A0A1I5YK72"/>
<sequence>MPLQKVTKKEIIGKATDVFRSKGYHNTSMSDLAEAVGLQKGSFYHYFESKEAIMKAVLTELKNYLNERVNPVVFDESLSPRERLSRLLKSFGKTLLSKESGCIIGNITLETVAIYPDFRTIIKEIFESWIIALTHLYLSNHSEEDALKLAQQTVIEFEGAVMMSRIYQENSFIQECYQRALANLPS</sequence>
<dbReference type="EMBL" id="FOXH01000019">
    <property type="protein sequence ID" value="SFQ44277.1"/>
    <property type="molecule type" value="Genomic_DNA"/>
</dbReference>
<dbReference type="Gene3D" id="1.10.357.10">
    <property type="entry name" value="Tetracycline Repressor, domain 2"/>
    <property type="match status" value="1"/>
</dbReference>
<dbReference type="RefSeq" id="WP_092019521.1">
    <property type="nucleotide sequence ID" value="NZ_FOXH01000019.1"/>
</dbReference>
<dbReference type="PANTHER" id="PTHR47506">
    <property type="entry name" value="TRANSCRIPTIONAL REGULATORY PROTEIN"/>
    <property type="match status" value="1"/>
</dbReference>
<keyword evidence="1" id="KW-0805">Transcription regulation</keyword>
<protein>
    <submittedName>
        <fullName evidence="6">Transcriptional regulator, TetR family</fullName>
    </submittedName>
</protein>